<dbReference type="RefSeq" id="WP_039087446.1">
    <property type="nucleotide sequence ID" value="NZ_JARTDA010000029.1"/>
</dbReference>
<dbReference type="InterPro" id="IPR008984">
    <property type="entry name" value="SMAD_FHA_dom_sf"/>
</dbReference>
<name>A0A0A2ZWB9_9PAST</name>
<dbReference type="Gene3D" id="2.60.200.20">
    <property type="match status" value="1"/>
</dbReference>
<dbReference type="InterPro" id="IPR017735">
    <property type="entry name" value="T6SS_FHA"/>
</dbReference>
<reference evidence="1" key="1">
    <citation type="journal article" date="2021" name="PeerJ">
        <title>Extensive microbial diversity within the chicken gut microbiome revealed by metagenomics and culture.</title>
        <authorList>
            <person name="Gilroy R."/>
            <person name="Ravi A."/>
            <person name="Getino M."/>
            <person name="Pursley I."/>
            <person name="Horton D.L."/>
            <person name="Alikhan N.F."/>
            <person name="Baker D."/>
            <person name="Gharbi K."/>
            <person name="Hall N."/>
            <person name="Watson M."/>
            <person name="Adriaenssens E.M."/>
            <person name="Foster-Nyarko E."/>
            <person name="Jarju S."/>
            <person name="Secka A."/>
            <person name="Antonio M."/>
            <person name="Oren A."/>
            <person name="Chaudhuri R.R."/>
            <person name="La Ragione R."/>
            <person name="Hildebrand F."/>
            <person name="Pallen M.J."/>
        </authorList>
    </citation>
    <scope>NUCLEOTIDE SEQUENCE</scope>
    <source>
        <strain evidence="1">ChiHjej11B10-15683</strain>
    </source>
</reference>
<reference evidence="1" key="2">
    <citation type="submission" date="2021-09" db="EMBL/GenBank/DDBJ databases">
        <authorList>
            <person name="Gilroy R."/>
        </authorList>
    </citation>
    <scope>NUCLEOTIDE SEQUENCE</scope>
    <source>
        <strain evidence="1">ChiHjej11B10-15683</strain>
    </source>
</reference>
<dbReference type="InterPro" id="IPR046883">
    <property type="entry name" value="T6SS_FHA_C"/>
</dbReference>
<organism evidence="1 2">
    <name type="scientific">Gallibacterium anatis</name>
    <dbReference type="NCBI Taxonomy" id="750"/>
    <lineage>
        <taxon>Bacteria</taxon>
        <taxon>Pseudomonadati</taxon>
        <taxon>Pseudomonadota</taxon>
        <taxon>Gammaproteobacteria</taxon>
        <taxon>Pasteurellales</taxon>
        <taxon>Pasteurellaceae</taxon>
        <taxon>Gallibacterium</taxon>
    </lineage>
</organism>
<proteinExistence type="predicted"/>
<dbReference type="EMBL" id="DYVQ01000105">
    <property type="protein sequence ID" value="HJF75012.1"/>
    <property type="molecule type" value="Genomic_DNA"/>
</dbReference>
<dbReference type="AlphaFoldDB" id="A0A0A2ZWB9"/>
<comment type="caution">
    <text evidence="1">The sequence shown here is derived from an EMBL/GenBank/DDBJ whole genome shotgun (WGS) entry which is preliminary data.</text>
</comment>
<protein>
    <submittedName>
        <fullName evidence="1">Type VI secretion system-associated FHA domain protein TagH</fullName>
    </submittedName>
</protein>
<dbReference type="Pfam" id="PF20232">
    <property type="entry name" value="T6SS_FHA_C"/>
    <property type="match status" value="1"/>
</dbReference>
<evidence type="ECO:0000313" key="1">
    <source>
        <dbReference type="EMBL" id="HJF75012.1"/>
    </source>
</evidence>
<dbReference type="NCBIfam" id="TIGR03354">
    <property type="entry name" value="VI_FHA"/>
    <property type="match status" value="1"/>
</dbReference>
<dbReference type="CDD" id="cd00060">
    <property type="entry name" value="FHA"/>
    <property type="match status" value="1"/>
</dbReference>
<evidence type="ECO:0000313" key="2">
    <source>
        <dbReference type="Proteomes" id="UP000749334"/>
    </source>
</evidence>
<dbReference type="SUPFAM" id="SSF49879">
    <property type="entry name" value="SMAD/FHA domain"/>
    <property type="match status" value="1"/>
</dbReference>
<gene>
    <name evidence="1" type="primary">tagH</name>
    <name evidence="1" type="ORF">K8W15_12685</name>
</gene>
<sequence>MEKTDILIFQVTNTESIESGCAAYFIFDKNGGTIGSGDNNHWVIQDRKKHLPIDLARVEWRDNYYCLLVLGKGTIFINNAEVTSRSGFTRLAKGDVLTFGEINLRVYIEDESQVDLAALSLRPEEIIGNKQDHLKELIGDQQRYETQYKIENNTIDDSISVDPLVALSAQNNLINENHNKSLDSLASLSSPRKIGSDMSTNTDFMDLPSTKKHSETSEYVENAYVTISPLLREMNVQIPLQNSQDINDILGEVGKTLKVAIDGLLALQQEQNSLSDKHLRPIEDNPLRLNLDYSSTMDILFGNQKSPVHLSAPAAVSESLNNLLIHNEANKVAILSALTAILQAFSPVVLLSRFENYRRSNETKEKNAAWAWEMYENYYQELTSTRQKGFEKLFWEVYAQAYDKSLRDHQNKG</sequence>
<dbReference type="Proteomes" id="UP000749334">
    <property type="component" value="Unassembled WGS sequence"/>
</dbReference>
<accession>A0A0A2ZWB9</accession>